<evidence type="ECO:0000313" key="8">
    <source>
        <dbReference type="Proteomes" id="UP001187415"/>
    </source>
</evidence>
<protein>
    <recommendedName>
        <fullName evidence="6">ZP domain-containing protein</fullName>
    </recommendedName>
</protein>
<dbReference type="Pfam" id="PF23344">
    <property type="entry name" value="ZP-N"/>
    <property type="match status" value="1"/>
</dbReference>
<keyword evidence="8" id="KW-1185">Reference proteome</keyword>
<keyword evidence="4" id="KW-0472">Membrane</keyword>
<name>A0AA88NE40_CHASR</name>
<accession>A0AA88NE40</accession>
<keyword evidence="4" id="KW-0812">Transmembrane</keyword>
<keyword evidence="4" id="KW-1133">Transmembrane helix</keyword>
<evidence type="ECO:0000259" key="6">
    <source>
        <dbReference type="PROSITE" id="PS51034"/>
    </source>
</evidence>
<keyword evidence="2" id="KW-1015">Disulfide bond</keyword>
<reference evidence="7" key="1">
    <citation type="submission" date="2023-07" db="EMBL/GenBank/DDBJ databases">
        <title>Chromosome-level Genome Assembly of Striped Snakehead (Channa striata).</title>
        <authorList>
            <person name="Liu H."/>
        </authorList>
    </citation>
    <scope>NUCLEOTIDE SEQUENCE</scope>
    <source>
        <strain evidence="7">Gz</strain>
        <tissue evidence="7">Muscle</tissue>
    </source>
</reference>
<feature type="transmembrane region" description="Helical" evidence="4">
    <location>
        <begin position="709"/>
        <end position="728"/>
    </location>
</feature>
<dbReference type="InterPro" id="IPR042235">
    <property type="entry name" value="ZP-C_dom"/>
</dbReference>
<gene>
    <name evidence="7" type="ORF">Q5P01_006320</name>
</gene>
<feature type="chain" id="PRO_5041694137" description="ZP domain-containing protein" evidence="5">
    <location>
        <begin position="20"/>
        <end position="748"/>
    </location>
</feature>
<dbReference type="EMBL" id="JAUPFM010000004">
    <property type="protein sequence ID" value="KAK2853659.1"/>
    <property type="molecule type" value="Genomic_DNA"/>
</dbReference>
<proteinExistence type="predicted"/>
<dbReference type="PANTHER" id="PTHR14002">
    <property type="entry name" value="ENDOGLIN/TGF-BETA RECEPTOR TYPE III"/>
    <property type="match status" value="1"/>
</dbReference>
<dbReference type="Pfam" id="PF00100">
    <property type="entry name" value="Zona_pellucida"/>
    <property type="match status" value="1"/>
</dbReference>
<dbReference type="InterPro" id="IPR001507">
    <property type="entry name" value="ZP_dom"/>
</dbReference>
<dbReference type="Proteomes" id="UP001187415">
    <property type="component" value="Unassembled WGS sequence"/>
</dbReference>
<keyword evidence="3" id="KW-0325">Glycoprotein</keyword>
<evidence type="ECO:0000256" key="3">
    <source>
        <dbReference type="ARBA" id="ARBA00023180"/>
    </source>
</evidence>
<dbReference type="AlphaFoldDB" id="A0AA88NE40"/>
<evidence type="ECO:0000256" key="1">
    <source>
        <dbReference type="ARBA" id="ARBA00022729"/>
    </source>
</evidence>
<evidence type="ECO:0000256" key="4">
    <source>
        <dbReference type="SAM" id="Phobius"/>
    </source>
</evidence>
<comment type="caution">
    <text evidence="7">The sequence shown here is derived from an EMBL/GenBank/DDBJ whole genome shotgun (WGS) entry which is preliminary data.</text>
</comment>
<organism evidence="7 8">
    <name type="scientific">Channa striata</name>
    <name type="common">Snakehead murrel</name>
    <name type="synonym">Ophicephalus striatus</name>
    <dbReference type="NCBI Taxonomy" id="64152"/>
    <lineage>
        <taxon>Eukaryota</taxon>
        <taxon>Metazoa</taxon>
        <taxon>Chordata</taxon>
        <taxon>Craniata</taxon>
        <taxon>Vertebrata</taxon>
        <taxon>Euteleostomi</taxon>
        <taxon>Actinopterygii</taxon>
        <taxon>Neopterygii</taxon>
        <taxon>Teleostei</taxon>
        <taxon>Neoteleostei</taxon>
        <taxon>Acanthomorphata</taxon>
        <taxon>Anabantaria</taxon>
        <taxon>Anabantiformes</taxon>
        <taxon>Channoidei</taxon>
        <taxon>Channidae</taxon>
        <taxon>Channa</taxon>
    </lineage>
</organism>
<dbReference type="InterPro" id="IPR055356">
    <property type="entry name" value="ZP-N"/>
</dbReference>
<dbReference type="InterPro" id="IPR055355">
    <property type="entry name" value="ZP-C"/>
</dbReference>
<keyword evidence="1 5" id="KW-0732">Signal</keyword>
<evidence type="ECO:0000256" key="5">
    <source>
        <dbReference type="SAM" id="SignalP"/>
    </source>
</evidence>
<sequence length="748" mass="82455">MEEGLVLLLIFALVGITSAVTFYGDSISFMPPQKRSDGTFEVKFYHRQNGRESCKDQSSLTCASGVCTNFDQSSVLQTDQDNTGQGRWCQSERLTTATVSTNNYLSLSDFGCCWLSNIEGTTNWTTYAKLDLGIRSDTRTLNNCPVTTTVSSLRVPQNCFSWMHLLAYDPDGDEVGCRFSPNATVPSGFTLDEASCTLRSSGQVSTGVHVFELILEDFPNQNITLTYADGTSVFLEASDFNTPLCIVKLQFAVEILPPIPSCEAGHVQPMFLSVTPSNGGVLHATVNQTFQIYIQAQAHHSIIQDFQVSGPENMTKVFTYGTSGTADVTLSWTPQQSDLFRVVPLCFTAETNETQSEMRCVVVIVNQASISQGKVTVECLANKMSVVIDKASVPGIDVNFLKLRDPSCSLTSNDTYIMGSMSFSTCGTKLEDKGDFIAFVNEINSFELPNAIITRRKTIKIDFSCLFPKTVSISTYYSLHNSDYIFTESKFGSFGYTFDIFLSDNFTTVVEPSAYPVEVKLMDMIYMGIQAESELPNVTLFVESCKATPDDNPNNPISYDLISNGCTQDETLQIYQSNQTTVNFGVEAFKFTGNYNQVYITCSVILCETGDPFSRCAQGCLENPPSRRRRALSRETDRHDITQGPLQFVQQALPSAAVDNNRVVIQKSDIPATVKSLPESPSPVVPINKSSGGGWNIKEIIYTNISTTVFATAFLLSMVVMAVVVRYFRRKGKAEDQTALIGYSGREK</sequence>
<feature type="signal peptide" evidence="5">
    <location>
        <begin position="1"/>
        <end position="19"/>
    </location>
</feature>
<dbReference type="PANTHER" id="PTHR14002:SF59">
    <property type="entry name" value="CUB AND ZONA PELLUCIDA-LIKE DOMAIN-CONTAINING PROTEIN 1-RELATED"/>
    <property type="match status" value="1"/>
</dbReference>
<dbReference type="PRINTS" id="PR00023">
    <property type="entry name" value="ZPELLUCIDA"/>
</dbReference>
<dbReference type="Gene3D" id="2.60.40.3210">
    <property type="entry name" value="Zona pellucida, ZP-N domain"/>
    <property type="match status" value="1"/>
</dbReference>
<feature type="domain" description="ZP" evidence="6">
    <location>
        <begin position="378"/>
        <end position="623"/>
    </location>
</feature>
<dbReference type="SMART" id="SM00241">
    <property type="entry name" value="ZP"/>
    <property type="match status" value="1"/>
</dbReference>
<dbReference type="Gene3D" id="2.60.40.4100">
    <property type="entry name" value="Zona pellucida, ZP-C domain"/>
    <property type="match status" value="1"/>
</dbReference>
<dbReference type="InterPro" id="IPR048290">
    <property type="entry name" value="ZP_chr"/>
</dbReference>
<evidence type="ECO:0000256" key="2">
    <source>
        <dbReference type="ARBA" id="ARBA00023157"/>
    </source>
</evidence>
<evidence type="ECO:0000313" key="7">
    <source>
        <dbReference type="EMBL" id="KAK2853659.1"/>
    </source>
</evidence>
<dbReference type="PROSITE" id="PS51034">
    <property type="entry name" value="ZP_2"/>
    <property type="match status" value="1"/>
</dbReference>